<proteinExistence type="predicted"/>
<name>A0ABS2FKY3_9CLOT</name>
<dbReference type="Proteomes" id="UP000767334">
    <property type="component" value="Unassembled WGS sequence"/>
</dbReference>
<gene>
    <name evidence="1" type="ORF">H6A19_16250</name>
</gene>
<feature type="non-terminal residue" evidence="1">
    <location>
        <position position="1"/>
    </location>
</feature>
<protein>
    <submittedName>
        <fullName evidence="1">Uncharacterized protein</fullName>
    </submittedName>
</protein>
<organism evidence="1 2">
    <name type="scientific">Clostridium saudiense</name>
    <dbReference type="NCBI Taxonomy" id="1414720"/>
    <lineage>
        <taxon>Bacteria</taxon>
        <taxon>Bacillati</taxon>
        <taxon>Bacillota</taxon>
        <taxon>Clostridia</taxon>
        <taxon>Eubacteriales</taxon>
        <taxon>Clostridiaceae</taxon>
        <taxon>Clostridium</taxon>
    </lineage>
</organism>
<sequence>VLSKDDVEEKYVRDFLNCSIIDKESDVIAIDKIMFIYKYGSKKAKKIAVDEKLKMI</sequence>
<comment type="caution">
    <text evidence="1">The sequence shown here is derived from an EMBL/GenBank/DDBJ whole genome shotgun (WGS) entry which is preliminary data.</text>
</comment>
<dbReference type="EMBL" id="JACJLL010000186">
    <property type="protein sequence ID" value="MBM6820869.1"/>
    <property type="molecule type" value="Genomic_DNA"/>
</dbReference>
<accession>A0ABS2FKY3</accession>
<reference evidence="1 2" key="1">
    <citation type="journal article" date="2021" name="Sci. Rep.">
        <title>The distribution of antibiotic resistance genes in chicken gut microbiota commensals.</title>
        <authorList>
            <person name="Juricova H."/>
            <person name="Matiasovicova J."/>
            <person name="Kubasova T."/>
            <person name="Cejkova D."/>
            <person name="Rychlik I."/>
        </authorList>
    </citation>
    <scope>NUCLEOTIDE SEQUENCE [LARGE SCALE GENOMIC DNA]</scope>
    <source>
        <strain evidence="1 2">An435</strain>
    </source>
</reference>
<keyword evidence="2" id="KW-1185">Reference proteome</keyword>
<evidence type="ECO:0000313" key="1">
    <source>
        <dbReference type="EMBL" id="MBM6820869.1"/>
    </source>
</evidence>
<evidence type="ECO:0000313" key="2">
    <source>
        <dbReference type="Proteomes" id="UP000767334"/>
    </source>
</evidence>